<dbReference type="Proteomes" id="UP000001055">
    <property type="component" value="Unassembled WGS sequence"/>
</dbReference>
<evidence type="ECO:0000313" key="2">
    <source>
        <dbReference type="Proteomes" id="UP000001055"/>
    </source>
</evidence>
<accession>Q0TZX1</accession>
<dbReference type="KEGG" id="pno:SNOG_14828"/>
<dbReference type="InParanoid" id="Q0TZX1"/>
<sequence>MTTPLPLTYRMSNGFGPATNDAVMAVLGRLRHYCSNEQQYLNAALPPIISNDGSSLLKLPDELLLRVARYIVHPRRNEDFQNIGLTCRQLRGIGCEALVRGGYIPLTGVRGYLLFLLNNPEYVQKVGGHLDLYARFSFKFKCVVGRHADDQNTSMFHDWMQDHKKYCASGHEILSQIFQKDDSGCWAIRPGKIGPLAHSASLNVLLRLVPSLSSLSVSTNFIPTASILQDILVRPSHQNNAPIFPSHETRLSRVHALDCESCDVTNIISQLEDLDITEPKENTVDYPLSFTNFPSLKRVHAPARLVLSRFEHSGPFGHSMEFTCKPVETFPPSIENVSLSISGGQDEIEALLPWLREIRDQPHALPRLRSVRLLINTTLWDFRCHLGIALRRARALAENLEPSVSPVIELYFRTISNQVPSRANFKKFQAFALKDIAFDSDSAWCQ</sequence>
<name>Q0TZX1_PHANO</name>
<organism evidence="1 2">
    <name type="scientific">Phaeosphaeria nodorum (strain SN15 / ATCC MYA-4574 / FGSC 10173)</name>
    <name type="common">Glume blotch fungus</name>
    <name type="synonym">Parastagonospora nodorum</name>
    <dbReference type="NCBI Taxonomy" id="321614"/>
    <lineage>
        <taxon>Eukaryota</taxon>
        <taxon>Fungi</taxon>
        <taxon>Dikarya</taxon>
        <taxon>Ascomycota</taxon>
        <taxon>Pezizomycotina</taxon>
        <taxon>Dothideomycetes</taxon>
        <taxon>Pleosporomycetidae</taxon>
        <taxon>Pleosporales</taxon>
        <taxon>Pleosporineae</taxon>
        <taxon>Phaeosphaeriaceae</taxon>
        <taxon>Parastagonospora</taxon>
    </lineage>
</organism>
<reference evidence="2" key="1">
    <citation type="journal article" date="2007" name="Plant Cell">
        <title>Dothideomycete-plant interactions illuminated by genome sequencing and EST analysis of the wheat pathogen Stagonospora nodorum.</title>
        <authorList>
            <person name="Hane J.K."/>
            <person name="Lowe R.G."/>
            <person name="Solomon P.S."/>
            <person name="Tan K.C."/>
            <person name="Schoch C.L."/>
            <person name="Spatafora J.W."/>
            <person name="Crous P.W."/>
            <person name="Kodira C."/>
            <person name="Birren B.W."/>
            <person name="Galagan J.E."/>
            <person name="Torriani S.F."/>
            <person name="McDonald B.A."/>
            <person name="Oliver R.P."/>
        </authorList>
    </citation>
    <scope>NUCLEOTIDE SEQUENCE [LARGE SCALE GENOMIC DNA]</scope>
    <source>
        <strain evidence="2">SN15 / ATCC MYA-4574 / FGSC 10173</strain>
    </source>
</reference>
<evidence type="ECO:0000313" key="1">
    <source>
        <dbReference type="EMBL" id="EAT77680.1"/>
    </source>
</evidence>
<dbReference type="EMBL" id="CH445358">
    <property type="protein sequence ID" value="EAT77680.1"/>
    <property type="molecule type" value="Genomic_DNA"/>
</dbReference>
<dbReference type="RefSeq" id="XP_001805005.1">
    <property type="nucleotide sequence ID" value="XM_001804953.1"/>
</dbReference>
<proteinExistence type="predicted"/>
<protein>
    <submittedName>
        <fullName evidence="1">Uncharacterized protein</fullName>
    </submittedName>
</protein>
<dbReference type="AlphaFoldDB" id="Q0TZX1"/>
<dbReference type="GeneID" id="5981932"/>
<gene>
    <name evidence="1" type="ORF">SNOG_14828</name>
</gene>